<feature type="transmembrane region" description="Helical" evidence="1">
    <location>
        <begin position="108"/>
        <end position="129"/>
    </location>
</feature>
<accession>A0ABW5PXN7</accession>
<keyword evidence="1" id="KW-0812">Transmembrane</keyword>
<evidence type="ECO:0008006" key="4">
    <source>
        <dbReference type="Google" id="ProtNLM"/>
    </source>
</evidence>
<name>A0ABW5PXN7_9BACI</name>
<evidence type="ECO:0000256" key="1">
    <source>
        <dbReference type="SAM" id="Phobius"/>
    </source>
</evidence>
<dbReference type="EMBL" id="JBHUMX010000011">
    <property type="protein sequence ID" value="MFD2628116.1"/>
    <property type="molecule type" value="Genomic_DNA"/>
</dbReference>
<proteinExistence type="predicted"/>
<comment type="caution">
    <text evidence="2">The sequence shown here is derived from an EMBL/GenBank/DDBJ whole genome shotgun (WGS) entry which is preliminary data.</text>
</comment>
<feature type="transmembrane region" description="Helical" evidence="1">
    <location>
        <begin position="158"/>
        <end position="179"/>
    </location>
</feature>
<keyword evidence="1" id="KW-1133">Transmembrane helix</keyword>
<feature type="transmembrane region" description="Helical" evidence="1">
    <location>
        <begin position="135"/>
        <end position="151"/>
    </location>
</feature>
<feature type="transmembrane region" description="Helical" evidence="1">
    <location>
        <begin position="32"/>
        <end position="50"/>
    </location>
</feature>
<protein>
    <recommendedName>
        <fullName evidence="4">DUF5668 domain-containing protein</fullName>
    </recommendedName>
</protein>
<dbReference type="Proteomes" id="UP001597451">
    <property type="component" value="Unassembled WGS sequence"/>
</dbReference>
<feature type="transmembrane region" description="Helical" evidence="1">
    <location>
        <begin position="185"/>
        <end position="206"/>
    </location>
</feature>
<sequence length="212" mass="25012">MKKYEFIFALLGSSLTIVFLLVVNLITSSEHLWFIYPAFGLLIWPVSIYCKERGKHKQFSIFCSLLIIAFLIVLNYIETPEYPWFLFGLYPILWWPILVLLETRAKTIGVALAGSLSIILYYICLNAFLGTQHPWFIYPAFALLWWPLAVYHVRKRSYFAFSINGSVLISFFFITVNYITTPQTIWAIYPIFCALWWPLSMYYYVYKRKARA</sequence>
<gene>
    <name evidence="2" type="ORF">ACFSUN_04885</name>
</gene>
<feature type="transmembrane region" description="Helical" evidence="1">
    <location>
        <begin position="59"/>
        <end position="77"/>
    </location>
</feature>
<organism evidence="2 3">
    <name type="scientific">Oceanobacillus kapialis</name>
    <dbReference type="NCBI Taxonomy" id="481353"/>
    <lineage>
        <taxon>Bacteria</taxon>
        <taxon>Bacillati</taxon>
        <taxon>Bacillota</taxon>
        <taxon>Bacilli</taxon>
        <taxon>Bacillales</taxon>
        <taxon>Bacillaceae</taxon>
        <taxon>Oceanobacillus</taxon>
    </lineage>
</organism>
<evidence type="ECO:0000313" key="2">
    <source>
        <dbReference type="EMBL" id="MFD2628116.1"/>
    </source>
</evidence>
<feature type="transmembrane region" description="Helical" evidence="1">
    <location>
        <begin position="7"/>
        <end position="26"/>
    </location>
</feature>
<feature type="transmembrane region" description="Helical" evidence="1">
    <location>
        <begin position="83"/>
        <end position="101"/>
    </location>
</feature>
<evidence type="ECO:0000313" key="3">
    <source>
        <dbReference type="Proteomes" id="UP001597451"/>
    </source>
</evidence>
<reference evidence="3" key="1">
    <citation type="journal article" date="2019" name="Int. J. Syst. Evol. Microbiol.">
        <title>The Global Catalogue of Microorganisms (GCM) 10K type strain sequencing project: providing services to taxonomists for standard genome sequencing and annotation.</title>
        <authorList>
            <consortium name="The Broad Institute Genomics Platform"/>
            <consortium name="The Broad Institute Genome Sequencing Center for Infectious Disease"/>
            <person name="Wu L."/>
            <person name="Ma J."/>
        </authorList>
    </citation>
    <scope>NUCLEOTIDE SEQUENCE [LARGE SCALE GENOMIC DNA]</scope>
    <source>
        <strain evidence="3">TISTR 1858</strain>
    </source>
</reference>
<dbReference type="RefSeq" id="WP_379560803.1">
    <property type="nucleotide sequence ID" value="NZ_JBHUMX010000011.1"/>
</dbReference>
<keyword evidence="3" id="KW-1185">Reference proteome</keyword>
<keyword evidence="1" id="KW-0472">Membrane</keyword>